<accession>W6N8K8</accession>
<name>W6N8K8_CLOTY</name>
<protein>
    <recommendedName>
        <fullName evidence="4">VCBS repeat-containing protein</fullName>
    </recommendedName>
</protein>
<dbReference type="EMBL" id="CBXI010000044">
    <property type="protein sequence ID" value="CDL92916.1"/>
    <property type="molecule type" value="Genomic_DNA"/>
</dbReference>
<feature type="transmembrane region" description="Helical" evidence="1">
    <location>
        <begin position="12"/>
        <end position="31"/>
    </location>
</feature>
<comment type="caution">
    <text evidence="2">The sequence shown here is derived from an EMBL/GenBank/DDBJ whole genome shotgun (WGS) entry which is preliminary data.</text>
</comment>
<keyword evidence="1" id="KW-0472">Membrane</keyword>
<dbReference type="OrthoDB" id="1935191at2"/>
<dbReference type="SUPFAM" id="SSF69318">
    <property type="entry name" value="Integrin alpha N-terminal domain"/>
    <property type="match status" value="1"/>
</dbReference>
<organism evidence="2 3">
    <name type="scientific">Clostridium tyrobutyricum DIVETGP</name>
    <dbReference type="NCBI Taxonomy" id="1408889"/>
    <lineage>
        <taxon>Bacteria</taxon>
        <taxon>Bacillati</taxon>
        <taxon>Bacillota</taxon>
        <taxon>Clostridia</taxon>
        <taxon>Eubacteriales</taxon>
        <taxon>Clostridiaceae</taxon>
        <taxon>Clostridium</taxon>
    </lineage>
</organism>
<keyword evidence="3" id="KW-1185">Reference proteome</keyword>
<dbReference type="GeneID" id="29420590"/>
<proteinExistence type="predicted"/>
<dbReference type="Proteomes" id="UP000019482">
    <property type="component" value="Unassembled WGS sequence"/>
</dbReference>
<evidence type="ECO:0000313" key="3">
    <source>
        <dbReference type="Proteomes" id="UP000019482"/>
    </source>
</evidence>
<keyword evidence="1" id="KW-1133">Transmembrane helix</keyword>
<evidence type="ECO:0000256" key="1">
    <source>
        <dbReference type="SAM" id="Phobius"/>
    </source>
</evidence>
<dbReference type="InterPro" id="IPR028994">
    <property type="entry name" value="Integrin_alpha_N"/>
</dbReference>
<reference evidence="2 3" key="1">
    <citation type="journal article" date="2015" name="Genome Announc.">
        <title>Draft Genome Sequence of Clostridium tyrobutyricum Strain DIVETGP, Isolated from Cow's Milk for Grana Padano Production.</title>
        <authorList>
            <person name="Soggiu A."/>
            <person name="Piras C."/>
            <person name="Gaiarsa S."/>
            <person name="Sassera D."/>
            <person name="Roncada P."/>
            <person name="Bendixen E."/>
            <person name="Brasca M."/>
            <person name="Bonizzi L."/>
        </authorList>
    </citation>
    <scope>NUCLEOTIDE SEQUENCE [LARGE SCALE GENOMIC DNA]</scope>
    <source>
        <strain evidence="2 3">DIVETGP</strain>
    </source>
</reference>
<dbReference type="RefSeq" id="WP_017751137.1">
    <property type="nucleotide sequence ID" value="NZ_CBXI010000044.1"/>
</dbReference>
<keyword evidence="1" id="KW-0812">Transmembrane</keyword>
<evidence type="ECO:0000313" key="2">
    <source>
        <dbReference type="EMBL" id="CDL92916.1"/>
    </source>
</evidence>
<evidence type="ECO:0008006" key="4">
    <source>
        <dbReference type="Google" id="ProtNLM"/>
    </source>
</evidence>
<dbReference type="AlphaFoldDB" id="W6N8K8"/>
<sequence>MKLRVIFLKKKYLFFLMPLILFLIILVLIIYRNYTTSSTFTTISKDTILKSDLNGDGIKDSLYVKQANNKYLIKVKIKDKIFDINTDDKSSILSNYYTYWPLRVTLMDISRDRIPEIFLQGSLGKNSVQRIFVFDGNNFKNIISNSNNILGFIDCTNNRTPKVITGRFQGDIMLLTNYIFSNSKFKNYNLEDNPGFLGKDTVCSFINFIQTLPSSRPYEPNNIFSSNISNDDMYVLDKLAKSDTAYTFQDAIFKERKSDKNGNSAEVQWTLNFKGVSNSDTSIIKNYSINIILDADKNSSSSNYFKIVSIY</sequence>
<gene>
    <name evidence="2" type="ORF">CTDIVETGP_2986</name>
</gene>